<dbReference type="PANTHER" id="PTHR10587">
    <property type="entry name" value="GLYCOSYL TRANSFERASE-RELATED"/>
    <property type="match status" value="1"/>
</dbReference>
<keyword evidence="5" id="KW-1185">Reference proteome</keyword>
<evidence type="ECO:0000256" key="2">
    <source>
        <dbReference type="SAM" id="SignalP"/>
    </source>
</evidence>
<gene>
    <name evidence="4" type="ORF">ACFPET_11685</name>
</gene>
<comment type="caution">
    <text evidence="4">The sequence shown here is derived from an EMBL/GenBank/DDBJ whole genome shotgun (WGS) entry which is preliminary data.</text>
</comment>
<accession>A0ABV8TYL0</accession>
<feature type="compositionally biased region" description="Polar residues" evidence="1">
    <location>
        <begin position="28"/>
        <end position="41"/>
    </location>
</feature>
<name>A0ABV8TYL0_9ACTN</name>
<evidence type="ECO:0000259" key="3">
    <source>
        <dbReference type="PROSITE" id="PS51677"/>
    </source>
</evidence>
<dbReference type="InterPro" id="IPR050248">
    <property type="entry name" value="Polysacc_deacetylase_ArnD"/>
</dbReference>
<evidence type="ECO:0000313" key="4">
    <source>
        <dbReference type="EMBL" id="MFC4335863.1"/>
    </source>
</evidence>
<dbReference type="Gene3D" id="3.20.20.370">
    <property type="entry name" value="Glycoside hydrolase/deacetylase"/>
    <property type="match status" value="1"/>
</dbReference>
<keyword evidence="2" id="KW-0732">Signal</keyword>
<feature type="region of interest" description="Disordered" evidence="1">
    <location>
        <begin position="28"/>
        <end position="70"/>
    </location>
</feature>
<feature type="signal peptide" evidence="2">
    <location>
        <begin position="1"/>
        <end position="24"/>
    </location>
</feature>
<reference evidence="5" key="1">
    <citation type="journal article" date="2019" name="Int. J. Syst. Evol. Microbiol.">
        <title>The Global Catalogue of Microorganisms (GCM) 10K type strain sequencing project: providing services to taxonomists for standard genome sequencing and annotation.</title>
        <authorList>
            <consortium name="The Broad Institute Genomics Platform"/>
            <consortium name="The Broad Institute Genome Sequencing Center for Infectious Disease"/>
            <person name="Wu L."/>
            <person name="Ma J."/>
        </authorList>
    </citation>
    <scope>NUCLEOTIDE SEQUENCE [LARGE SCALE GENOMIC DNA]</scope>
    <source>
        <strain evidence="5">IBRC-M 10908</strain>
    </source>
</reference>
<proteinExistence type="predicted"/>
<sequence length="270" mass="29238">MTIPPATKRTTTAALAALVLFVLAACTDPSSPTDSEPANQDASAPSPSPTPESKFAELIPDFPDPPDEPDVRHVPSDPAPIYYRVPTDDKVAFITIDDGWTLPPDALELVREAGVPATYFLLPPAVDQDPDAFQELVDAGATVQTHTNSHRSMPDLSYKKQKREICTSADRLGDTFGERPRLFRPPFGEFDDDTLKAASACGMDAVLHWKEVVDGGEVAFQEGDTVQPGDMLLLHFRDDFVEDYLAALNAIADAGLTPALLEDYIPPAPH</sequence>
<feature type="domain" description="NodB homology" evidence="3">
    <location>
        <begin position="90"/>
        <end position="270"/>
    </location>
</feature>
<dbReference type="PANTHER" id="PTHR10587:SF134">
    <property type="entry name" value="SECRETED PROTEIN"/>
    <property type="match status" value="1"/>
</dbReference>
<protein>
    <submittedName>
        <fullName evidence="4">Polysaccharide deacetylase family protein</fullName>
    </submittedName>
</protein>
<feature type="chain" id="PRO_5045809720" evidence="2">
    <location>
        <begin position="25"/>
        <end position="270"/>
    </location>
</feature>
<dbReference type="RefSeq" id="WP_380621141.1">
    <property type="nucleotide sequence ID" value="NZ_JBHSDK010000015.1"/>
</dbReference>
<dbReference type="EMBL" id="JBHSDK010000015">
    <property type="protein sequence ID" value="MFC4335863.1"/>
    <property type="molecule type" value="Genomic_DNA"/>
</dbReference>
<dbReference type="InterPro" id="IPR002509">
    <property type="entry name" value="NODB_dom"/>
</dbReference>
<evidence type="ECO:0000313" key="5">
    <source>
        <dbReference type="Proteomes" id="UP001595823"/>
    </source>
</evidence>
<dbReference type="Pfam" id="PF01522">
    <property type="entry name" value="Polysacc_deac_1"/>
    <property type="match status" value="1"/>
</dbReference>
<dbReference type="SUPFAM" id="SSF88713">
    <property type="entry name" value="Glycoside hydrolase/deacetylase"/>
    <property type="match status" value="1"/>
</dbReference>
<dbReference type="Proteomes" id="UP001595823">
    <property type="component" value="Unassembled WGS sequence"/>
</dbReference>
<dbReference type="InterPro" id="IPR011330">
    <property type="entry name" value="Glyco_hydro/deAcase_b/a-brl"/>
</dbReference>
<dbReference type="PROSITE" id="PS51677">
    <property type="entry name" value="NODB"/>
    <property type="match status" value="1"/>
</dbReference>
<dbReference type="CDD" id="cd10917">
    <property type="entry name" value="CE4_NodB_like_6s_7s"/>
    <property type="match status" value="1"/>
</dbReference>
<evidence type="ECO:0000256" key="1">
    <source>
        <dbReference type="SAM" id="MobiDB-lite"/>
    </source>
</evidence>
<organism evidence="4 5">
    <name type="scientific">Salininema proteolyticum</name>
    <dbReference type="NCBI Taxonomy" id="1607685"/>
    <lineage>
        <taxon>Bacteria</taxon>
        <taxon>Bacillati</taxon>
        <taxon>Actinomycetota</taxon>
        <taxon>Actinomycetes</taxon>
        <taxon>Glycomycetales</taxon>
        <taxon>Glycomycetaceae</taxon>
        <taxon>Salininema</taxon>
    </lineage>
</organism>